<evidence type="ECO:0000313" key="7">
    <source>
        <dbReference type="EMBL" id="ERE52161.1"/>
    </source>
</evidence>
<dbReference type="InterPro" id="IPR003599">
    <property type="entry name" value="Ig_sub"/>
</dbReference>
<dbReference type="GO" id="GO:0007157">
    <property type="term" value="P:heterophilic cell-cell adhesion via plasma membrane cell adhesion molecules"/>
    <property type="evidence" value="ECO:0007669"/>
    <property type="project" value="TreeGrafter"/>
</dbReference>
<keyword evidence="3" id="KW-0325">Glycoprotein</keyword>
<dbReference type="Proteomes" id="UP000030759">
    <property type="component" value="Unassembled WGS sequence"/>
</dbReference>
<name>A0A061HTK3_CRIGR</name>
<keyword evidence="2" id="KW-1015">Disulfide bond</keyword>
<dbReference type="EMBL" id="KE688258">
    <property type="protein sequence ID" value="ERE52161.1"/>
    <property type="molecule type" value="Genomic_DNA"/>
</dbReference>
<reference evidence="8" key="1">
    <citation type="journal article" date="2013" name="Nat. Biotechnol.">
        <title>Chinese hamster genome sequenced from sorted chromosomes.</title>
        <authorList>
            <person name="Brinkrolf K."/>
            <person name="Rupp O."/>
            <person name="Laux H."/>
            <person name="Kollin F."/>
            <person name="Ernst W."/>
            <person name="Linke B."/>
            <person name="Kofler R."/>
            <person name="Romand S."/>
            <person name="Hesse F."/>
            <person name="Budach W.E."/>
            <person name="Galosy S."/>
            <person name="Muller D."/>
            <person name="Noll T."/>
            <person name="Wienberg J."/>
            <person name="Jostock T."/>
            <person name="Leonard M."/>
            <person name="Grillari J."/>
            <person name="Tauch A."/>
            <person name="Goesmann A."/>
            <person name="Helk B."/>
            <person name="Mott J.E."/>
            <person name="Puhler A."/>
            <person name="Borth N."/>
        </authorList>
    </citation>
    <scope>NUCLEOTIDE SEQUENCE [LARGE SCALE GENOMIC DNA]</scope>
    <source>
        <strain evidence="8">17A/GY</strain>
    </source>
</reference>
<feature type="domain" description="Ig-like" evidence="6">
    <location>
        <begin position="1"/>
        <end position="76"/>
    </location>
</feature>
<dbReference type="PANTHER" id="PTHR44337:SF20">
    <property type="entry name" value="CARCINOEMBRYONIC ANTIGEN-RELATED CELL ADHESION MOLECULE 5-RELATED"/>
    <property type="match status" value="1"/>
</dbReference>
<evidence type="ECO:0000256" key="3">
    <source>
        <dbReference type="ARBA" id="ARBA00023180"/>
    </source>
</evidence>
<keyword evidence="4" id="KW-0393">Immunoglobulin domain</keyword>
<dbReference type="CDD" id="cd20948">
    <property type="entry name" value="IgC2_CEACAM5-like"/>
    <property type="match status" value="1"/>
</dbReference>
<evidence type="ECO:0000256" key="5">
    <source>
        <dbReference type="ARBA" id="ARBA00038222"/>
    </source>
</evidence>
<evidence type="ECO:0000256" key="1">
    <source>
        <dbReference type="ARBA" id="ARBA00022729"/>
    </source>
</evidence>
<evidence type="ECO:0000313" key="8">
    <source>
        <dbReference type="Proteomes" id="UP000030759"/>
    </source>
</evidence>
<evidence type="ECO:0000259" key="6">
    <source>
        <dbReference type="PROSITE" id="PS50835"/>
    </source>
</evidence>
<dbReference type="Gene3D" id="2.60.40.10">
    <property type="entry name" value="Immunoglobulins"/>
    <property type="match status" value="2"/>
</dbReference>
<dbReference type="SUPFAM" id="SSF48726">
    <property type="entry name" value="Immunoglobulin"/>
    <property type="match status" value="2"/>
</dbReference>
<dbReference type="PROSITE" id="PS50835">
    <property type="entry name" value="IG_LIKE"/>
    <property type="match status" value="2"/>
</dbReference>
<dbReference type="SMART" id="SM00409">
    <property type="entry name" value="IG"/>
    <property type="match status" value="2"/>
</dbReference>
<dbReference type="InterPro" id="IPR007110">
    <property type="entry name" value="Ig-like_dom"/>
</dbReference>
<dbReference type="FunFam" id="2.60.40.10:FF:000244">
    <property type="entry name" value="carcinoembryonic antigen-related cell adhesion molecule 16"/>
    <property type="match status" value="1"/>
</dbReference>
<comment type="similarity">
    <text evidence="5">Belongs to the immunoglobulin superfamily. CEA family.</text>
</comment>
<dbReference type="AlphaFoldDB" id="A0A061HTK3"/>
<dbReference type="InterPro" id="IPR052598">
    <property type="entry name" value="IgSF_CEA-related"/>
</dbReference>
<dbReference type="InterPro" id="IPR036179">
    <property type="entry name" value="Ig-like_dom_sf"/>
</dbReference>
<feature type="domain" description="Ig-like" evidence="6">
    <location>
        <begin position="81"/>
        <end position="161"/>
    </location>
</feature>
<dbReference type="SMART" id="SM00408">
    <property type="entry name" value="IGc2"/>
    <property type="match status" value="2"/>
</dbReference>
<protein>
    <submittedName>
        <fullName evidence="7">Carcinoembryonic antigen-related cell adhesion molecule 1-like protein</fullName>
    </submittedName>
</protein>
<organism evidence="7 8">
    <name type="scientific">Cricetulus griseus</name>
    <name type="common">Chinese hamster</name>
    <name type="synonym">Cricetulus barabensis griseus</name>
    <dbReference type="NCBI Taxonomy" id="10029"/>
    <lineage>
        <taxon>Eukaryota</taxon>
        <taxon>Metazoa</taxon>
        <taxon>Chordata</taxon>
        <taxon>Craniata</taxon>
        <taxon>Vertebrata</taxon>
        <taxon>Euteleostomi</taxon>
        <taxon>Mammalia</taxon>
        <taxon>Eutheria</taxon>
        <taxon>Euarchontoglires</taxon>
        <taxon>Glires</taxon>
        <taxon>Rodentia</taxon>
        <taxon>Myomorpha</taxon>
        <taxon>Muroidea</taxon>
        <taxon>Cricetidae</taxon>
        <taxon>Cricetinae</taxon>
        <taxon>Cricetulus</taxon>
    </lineage>
</organism>
<dbReference type="Pfam" id="PF13895">
    <property type="entry name" value="Ig_2"/>
    <property type="match status" value="1"/>
</dbReference>
<evidence type="ECO:0000256" key="4">
    <source>
        <dbReference type="ARBA" id="ARBA00023319"/>
    </source>
</evidence>
<accession>A0A061HTK3</accession>
<dbReference type="InterPro" id="IPR013783">
    <property type="entry name" value="Ig-like_fold"/>
</dbReference>
<gene>
    <name evidence="7" type="ORF">H671_21346</name>
</gene>
<sequence>MEGEDSVALTCEPKTQKTTYLWRINNQSLSEDDRLKLSEDNTTLTLFTVVRTDTGPYECETRNLVSDSRSDPFTLNITYGPDVPIISPSNTHFQTRTNLSLSCHTASNPPAQYSWSVNGELRASSQELFILNISTNNSGSYTCLVYNSVTGLNRTTVKNITVLEDTPRAFNCAHILFLQM</sequence>
<proteinExistence type="inferred from homology"/>
<dbReference type="Pfam" id="PF13927">
    <property type="entry name" value="Ig_3"/>
    <property type="match status" value="1"/>
</dbReference>
<dbReference type="PANTHER" id="PTHR44337">
    <property type="entry name" value="CARCINOEMBRYONIC ANTIGEN-RELATED CELL ADHESION MOLECULE 8"/>
    <property type="match status" value="1"/>
</dbReference>
<dbReference type="InterPro" id="IPR003598">
    <property type="entry name" value="Ig_sub2"/>
</dbReference>
<evidence type="ECO:0000256" key="2">
    <source>
        <dbReference type="ARBA" id="ARBA00023157"/>
    </source>
</evidence>
<dbReference type="GO" id="GO:0009986">
    <property type="term" value="C:cell surface"/>
    <property type="evidence" value="ECO:0007669"/>
    <property type="project" value="TreeGrafter"/>
</dbReference>
<keyword evidence="1" id="KW-0732">Signal</keyword>